<keyword evidence="2" id="KW-0812">Transmembrane</keyword>
<proteinExistence type="predicted"/>
<dbReference type="EMBL" id="CH477281">
    <property type="protein sequence ID" value="EAT44917.1"/>
    <property type="molecule type" value="Genomic_DNA"/>
</dbReference>
<dbReference type="OMA" id="GCSEIMR"/>
<evidence type="ECO:0000256" key="2">
    <source>
        <dbReference type="SAM" id="Phobius"/>
    </source>
</evidence>
<evidence type="ECO:0000313" key="4">
    <source>
        <dbReference type="Proteomes" id="UP000682892"/>
    </source>
</evidence>
<sequence>MAFRDILRGICDLILNNKLIFFLSVALFAFIIATIALAVENNSNADDLASCRDSLWHATSVAPPASTRLQPAETTTVAGAETTSSTPEVPTTTSEKPAPQNQGKFLTLHDYREQIRRR</sequence>
<keyword evidence="2" id="KW-0472">Membrane</keyword>
<feature type="transmembrane region" description="Helical" evidence="2">
    <location>
        <begin position="20"/>
        <end position="39"/>
    </location>
</feature>
<dbReference type="VEuPathDB" id="VectorBase:AAEL003764"/>
<reference evidence="3" key="1">
    <citation type="submission" date="2005-10" db="EMBL/GenBank/DDBJ databases">
        <authorList>
            <person name="Loftus B.J."/>
            <person name="Nene V.M."/>
            <person name="Hannick L.I."/>
            <person name="Bidwell S."/>
            <person name="Haas B."/>
            <person name="Amedeo P."/>
            <person name="Orvis J."/>
            <person name="Wortman J.R."/>
            <person name="White O.R."/>
            <person name="Salzberg S."/>
            <person name="Shumway M."/>
            <person name="Koo H."/>
            <person name="Zhao Y."/>
            <person name="Holmes M."/>
            <person name="Miller J."/>
            <person name="Schatz M."/>
            <person name="Pop M."/>
            <person name="Pai G."/>
            <person name="Utterback T."/>
            <person name="Rogers Y.-H."/>
            <person name="Kravitz S."/>
            <person name="Fraser C.M."/>
        </authorList>
    </citation>
    <scope>NUCLEOTIDE SEQUENCE</scope>
    <source>
        <strain evidence="3">Liverpool</strain>
    </source>
</reference>
<dbReference type="KEGG" id="aag:5578922"/>
<evidence type="ECO:0000256" key="1">
    <source>
        <dbReference type="SAM" id="MobiDB-lite"/>
    </source>
</evidence>
<feature type="compositionally biased region" description="Low complexity" evidence="1">
    <location>
        <begin position="72"/>
        <end position="97"/>
    </location>
</feature>
<reference evidence="3" key="2">
    <citation type="journal article" date="2007" name="Science">
        <title>Genome sequence of Aedes aegypti, a major arbovirus vector.</title>
        <authorList>
            <person name="Nene V."/>
            <person name="Wortman J.R."/>
            <person name="Lawson D."/>
            <person name="Haas B."/>
            <person name="Kodira C."/>
            <person name="Tu Z.J."/>
            <person name="Loftus B."/>
            <person name="Xi Z."/>
            <person name="Megy K."/>
            <person name="Grabherr M."/>
            <person name="Ren Q."/>
            <person name="Zdobnov E.M."/>
            <person name="Lobo N.F."/>
            <person name="Campbell K.S."/>
            <person name="Brown S.E."/>
            <person name="Bonaldo M.F."/>
            <person name="Zhu J."/>
            <person name="Sinkins S.P."/>
            <person name="Hogenkamp D.G."/>
            <person name="Amedeo P."/>
            <person name="Arensburger P."/>
            <person name="Atkinson P.W."/>
            <person name="Bidwell S."/>
            <person name="Biedler J."/>
            <person name="Birney E."/>
            <person name="Bruggner R.V."/>
            <person name="Costas J."/>
            <person name="Coy M.R."/>
            <person name="Crabtree J."/>
            <person name="Crawford M."/>
            <person name="Debruyn B."/>
            <person name="Decaprio D."/>
            <person name="Eiglmeier K."/>
            <person name="Eisenstadt E."/>
            <person name="El-Dorry H."/>
            <person name="Gelbart W.M."/>
            <person name="Gomes S.L."/>
            <person name="Hammond M."/>
            <person name="Hannick L.I."/>
            <person name="Hogan J.R."/>
            <person name="Holmes M.H."/>
            <person name="Jaffe D."/>
            <person name="Johnston J.S."/>
            <person name="Kennedy R.C."/>
            <person name="Koo H."/>
            <person name="Kravitz S."/>
            <person name="Kriventseva E.V."/>
            <person name="Kulp D."/>
            <person name="Labutti K."/>
            <person name="Lee E."/>
            <person name="Li S."/>
            <person name="Lovin D.D."/>
            <person name="Mao C."/>
            <person name="Mauceli E."/>
            <person name="Menck C.F."/>
            <person name="Miller J.R."/>
            <person name="Montgomery P."/>
            <person name="Mori A."/>
            <person name="Nascimento A.L."/>
            <person name="Naveira H.F."/>
            <person name="Nusbaum C."/>
            <person name="O'leary S."/>
            <person name="Orvis J."/>
            <person name="Pertea M."/>
            <person name="Quesneville H."/>
            <person name="Reidenbach K.R."/>
            <person name="Rogers Y.H."/>
            <person name="Roth C.W."/>
            <person name="Schneider J.R."/>
            <person name="Schatz M."/>
            <person name="Shumway M."/>
            <person name="Stanke M."/>
            <person name="Stinson E.O."/>
            <person name="Tubio J.M."/>
            <person name="Vanzee J.P."/>
            <person name="Verjovski-Almeida S."/>
            <person name="Werner D."/>
            <person name="White O."/>
            <person name="Wyder S."/>
            <person name="Zeng Q."/>
            <person name="Zhao Q."/>
            <person name="Zhao Y."/>
            <person name="Hill C.A."/>
            <person name="Raikhel A.S."/>
            <person name="Soares M.B."/>
            <person name="Knudson D.L."/>
            <person name="Lee N.H."/>
            <person name="Galagan J."/>
            <person name="Salzberg S.L."/>
            <person name="Paulsen I.T."/>
            <person name="Dimopoulos G."/>
            <person name="Collins F.H."/>
            <person name="Birren B."/>
            <person name="Fraser-Liggett C.M."/>
            <person name="Severson D.W."/>
        </authorList>
    </citation>
    <scope>NUCLEOTIDE SEQUENCE [LARGE SCALE GENOMIC DNA]</scope>
    <source>
        <strain evidence="3">Liverpool</strain>
    </source>
</reference>
<evidence type="ECO:0000313" key="3">
    <source>
        <dbReference type="EMBL" id="EAT44917.1"/>
    </source>
</evidence>
<protein>
    <submittedName>
        <fullName evidence="3">AAEL003764-PA</fullName>
    </submittedName>
</protein>
<name>Q0IG06_AEDAE</name>
<gene>
    <name evidence="3" type="ORF">AaeL_AAEL003764</name>
</gene>
<dbReference type="eggNOG" id="ENOG502T8QH">
    <property type="taxonomic scope" value="Eukaryota"/>
</dbReference>
<reference evidence="3" key="3">
    <citation type="submission" date="2012-09" db="EMBL/GenBank/DDBJ databases">
        <authorList>
            <consortium name="VectorBase"/>
        </authorList>
    </citation>
    <scope>NUCLEOTIDE SEQUENCE</scope>
    <source>
        <strain evidence="3">Liverpool</strain>
    </source>
</reference>
<dbReference type="Proteomes" id="UP000682892">
    <property type="component" value="Chromosome 1"/>
</dbReference>
<dbReference type="AlphaFoldDB" id="Q0IG06"/>
<dbReference type="PaxDb" id="7159-AAEL003764-PA"/>
<feature type="region of interest" description="Disordered" evidence="1">
    <location>
        <begin position="67"/>
        <end position="118"/>
    </location>
</feature>
<dbReference type="HOGENOM" id="CLU_167759_0_0_1"/>
<dbReference type="OrthoDB" id="7765108at2759"/>
<keyword evidence="2" id="KW-1133">Transmembrane helix</keyword>
<accession>Q0IG06</accession>
<organism evidence="3 4">
    <name type="scientific">Aedes aegypti</name>
    <name type="common">Yellowfever mosquito</name>
    <name type="synonym">Culex aegypti</name>
    <dbReference type="NCBI Taxonomy" id="7159"/>
    <lineage>
        <taxon>Eukaryota</taxon>
        <taxon>Metazoa</taxon>
        <taxon>Ecdysozoa</taxon>
        <taxon>Arthropoda</taxon>
        <taxon>Hexapoda</taxon>
        <taxon>Insecta</taxon>
        <taxon>Pterygota</taxon>
        <taxon>Neoptera</taxon>
        <taxon>Endopterygota</taxon>
        <taxon>Diptera</taxon>
        <taxon>Nematocera</taxon>
        <taxon>Culicoidea</taxon>
        <taxon>Culicidae</taxon>
        <taxon>Culicinae</taxon>
        <taxon>Aedini</taxon>
        <taxon>Aedes</taxon>
        <taxon>Stegomyia</taxon>
    </lineage>
</organism>
<feature type="compositionally biased region" description="Basic and acidic residues" evidence="1">
    <location>
        <begin position="107"/>
        <end position="118"/>
    </location>
</feature>